<comment type="subcellular location">
    <subcellularLocation>
        <location evidence="1">Secreted</location>
    </subcellularLocation>
</comment>
<dbReference type="GO" id="GO:0005576">
    <property type="term" value="C:extracellular region"/>
    <property type="evidence" value="ECO:0007669"/>
    <property type="project" value="UniProtKB-SubCell"/>
</dbReference>
<protein>
    <recommendedName>
        <fullName evidence="9">DUF11 domain-containing protein</fullName>
    </recommendedName>
</protein>
<feature type="domain" description="DUF11" evidence="5">
    <location>
        <begin position="164"/>
        <end position="278"/>
    </location>
</feature>
<evidence type="ECO:0000256" key="3">
    <source>
        <dbReference type="ARBA" id="ARBA00022729"/>
    </source>
</evidence>
<feature type="domain" description="DUF11" evidence="5">
    <location>
        <begin position="624"/>
        <end position="727"/>
    </location>
</feature>
<dbReference type="InterPro" id="IPR001434">
    <property type="entry name" value="OmcB-like_DUF11"/>
</dbReference>
<dbReference type="InterPro" id="IPR013783">
    <property type="entry name" value="Ig-like_fold"/>
</dbReference>
<name>A0A1P9WYC3_9BACT</name>
<dbReference type="Gene3D" id="2.60.40.740">
    <property type="match status" value="1"/>
</dbReference>
<keyword evidence="3" id="KW-0732">Signal</keyword>
<reference evidence="7 8" key="1">
    <citation type="submission" date="2016-01" db="EMBL/GenBank/DDBJ databases">
        <authorList>
            <person name="Oliw E.H."/>
        </authorList>
    </citation>
    <scope>NUCLEOTIDE SEQUENCE [LARGE SCALE GENOMIC DNA]</scope>
    <source>
        <strain evidence="7 8">DY10</strain>
    </source>
</reference>
<dbReference type="PANTHER" id="PTHR34819">
    <property type="entry name" value="LARGE CYSTEINE-RICH PERIPLASMIC PROTEIN OMCB"/>
    <property type="match status" value="1"/>
</dbReference>
<evidence type="ECO:0000313" key="8">
    <source>
        <dbReference type="Proteomes" id="UP000187941"/>
    </source>
</evidence>
<dbReference type="SUPFAM" id="SSF117074">
    <property type="entry name" value="Hypothetical protein PA1324"/>
    <property type="match status" value="1"/>
</dbReference>
<dbReference type="Gene3D" id="2.60.40.10">
    <property type="entry name" value="Immunoglobulins"/>
    <property type="match status" value="2"/>
</dbReference>
<feature type="region of interest" description="Disordered" evidence="4">
    <location>
        <begin position="263"/>
        <end position="313"/>
    </location>
</feature>
<evidence type="ECO:0000259" key="6">
    <source>
        <dbReference type="Pfam" id="PF17210"/>
    </source>
</evidence>
<dbReference type="AlphaFoldDB" id="A0A1P9WYC3"/>
<dbReference type="Pfam" id="PF17210">
    <property type="entry name" value="SdrD_B"/>
    <property type="match status" value="1"/>
</dbReference>
<feature type="domain" description="SD-repeat containing protein B" evidence="6">
    <location>
        <begin position="14"/>
        <end position="69"/>
    </location>
</feature>
<dbReference type="Proteomes" id="UP000187941">
    <property type="component" value="Chromosome"/>
</dbReference>
<dbReference type="Pfam" id="PF01345">
    <property type="entry name" value="DUF11"/>
    <property type="match status" value="2"/>
</dbReference>
<organism evidence="7 8">
    <name type="scientific">Spirosoma montaniterrae</name>
    <dbReference type="NCBI Taxonomy" id="1178516"/>
    <lineage>
        <taxon>Bacteria</taxon>
        <taxon>Pseudomonadati</taxon>
        <taxon>Bacteroidota</taxon>
        <taxon>Cytophagia</taxon>
        <taxon>Cytophagales</taxon>
        <taxon>Cytophagaceae</taxon>
        <taxon>Spirosoma</taxon>
    </lineage>
</organism>
<accession>A0A1P9WYC3</accession>
<evidence type="ECO:0000256" key="1">
    <source>
        <dbReference type="ARBA" id="ARBA00004613"/>
    </source>
</evidence>
<evidence type="ECO:0000256" key="4">
    <source>
        <dbReference type="SAM" id="MobiDB-lite"/>
    </source>
</evidence>
<evidence type="ECO:0000259" key="5">
    <source>
        <dbReference type="Pfam" id="PF01345"/>
    </source>
</evidence>
<sequence>MGDLELTAVEAPVEIGNRVWRDTNGNGIQDAGEPPLAGATVTIQENCTGNVIASATTDANGTYYFSSATGTSTLNARYGLPLAYNTNYCVKVTSLGASAAASGLSLSVVSPTPGETIGSPNSGTTLANNDAFLINGQPGIYLTTGGPGATNHSYDFGFSPQQFDLALRKTLANGQAASVTPGSSVTFTITVFNQGNVTASNVQITDYIPAGLTLNDPNWTASGNTATLNTPIASLSASGSTTRNIIFTVNSDFAGSIVNKAEISSSTGGSDKDSTPDTNPTNDAGGKENTDSDNAIDGNGTGTPGDGNANTDEDDEDVALITVNAVCAVNPPVITVGPCAEATNTYSVTAVVTLNNTTAGVLTVSNGVQSLTTNVAAGLGTFTYTAVFNGLTSDGANRTITATLPGCGNPASANYTAPVSCTIAPICSVSTPVITVGPCAEATNTYSVTAVVTLNNTSAGVLTVSNGPQSLTTNVAAGIGMFTYTAVFNGLTSDGANRTITATLPGCGNPASANYTAPVSCAPICAVNPPMVTVGPCAEATNTYSVTAVVTLNNTTAGVLTVSNGVQSLTTNVAAGLSVFRYTAVFNGLTSDGANRTITAMLPGCGNPATANYTAPVSCAQPSLSIAKMVNKSLAKVGDLISYTVVVSNTASVPAANVIVNDRMDEGLTYVSNSPSTGSFVPGSVSSGSPTVGIWTIPTLPANSSATLVLTATVHQAGVRYNAATLGGKEVRVCTTVPHQVCKGTDYLYGLMVEAGRSSYQWYKDGVLITNATSHTLAVNQPGSYSVSIGQADGQCADGSCCPFILEENEVRPFSAMTVAATCVNTVPQANARIVLTDVVSQSLTAYQYQISPGDGFTAANALAPAMGVPANGILISTLPAPSQAQMYTVRLIDPVTGCVRDVVVVVPPTVCGCPPPVCLPVQIRKVK</sequence>
<dbReference type="EMBL" id="CP014263">
    <property type="protein sequence ID" value="AQG80375.1"/>
    <property type="molecule type" value="Genomic_DNA"/>
</dbReference>
<dbReference type="NCBIfam" id="TIGR01451">
    <property type="entry name" value="B_ant_repeat"/>
    <property type="match status" value="2"/>
</dbReference>
<evidence type="ECO:0008006" key="9">
    <source>
        <dbReference type="Google" id="ProtNLM"/>
    </source>
</evidence>
<gene>
    <name evidence="7" type="ORF">AWR27_14215</name>
</gene>
<evidence type="ECO:0000256" key="2">
    <source>
        <dbReference type="ARBA" id="ARBA00022525"/>
    </source>
</evidence>
<dbReference type="KEGG" id="smon:AWR27_14215"/>
<evidence type="ECO:0000313" key="7">
    <source>
        <dbReference type="EMBL" id="AQG80375.1"/>
    </source>
</evidence>
<proteinExistence type="predicted"/>
<keyword evidence="2" id="KW-0964">Secreted</keyword>
<dbReference type="InterPro" id="IPR047589">
    <property type="entry name" value="DUF11_rpt"/>
</dbReference>
<dbReference type="InterPro" id="IPR051172">
    <property type="entry name" value="Chlamydia_OmcB"/>
</dbReference>
<dbReference type="InterPro" id="IPR033764">
    <property type="entry name" value="Sdr_B"/>
</dbReference>
<dbReference type="PANTHER" id="PTHR34819:SF3">
    <property type="entry name" value="CELL SURFACE PROTEIN"/>
    <property type="match status" value="1"/>
</dbReference>
<keyword evidence="8" id="KW-1185">Reference proteome</keyword>
<dbReference type="STRING" id="1178516.AWR27_14215"/>